<dbReference type="InterPro" id="IPR006089">
    <property type="entry name" value="Acyl-CoA_DH_CS"/>
</dbReference>
<name>A0A0M0BRG3_9ARCH</name>
<dbReference type="PANTHER" id="PTHR43884:SF12">
    <property type="entry name" value="ISOVALERYL-COA DEHYDROGENASE, MITOCHONDRIAL-RELATED"/>
    <property type="match status" value="1"/>
</dbReference>
<comment type="similarity">
    <text evidence="2 6">Belongs to the acyl-CoA dehydrogenase family.</text>
</comment>
<accession>A0A0M0BRG3</accession>
<evidence type="ECO:0000259" key="8">
    <source>
        <dbReference type="Pfam" id="PF02770"/>
    </source>
</evidence>
<dbReference type="PROSITE" id="PS00073">
    <property type="entry name" value="ACYL_COA_DH_2"/>
    <property type="match status" value="1"/>
</dbReference>
<evidence type="ECO:0000259" key="9">
    <source>
        <dbReference type="Pfam" id="PF02771"/>
    </source>
</evidence>
<dbReference type="InterPro" id="IPR013786">
    <property type="entry name" value="AcylCoA_DH/ox_N"/>
</dbReference>
<dbReference type="Gene3D" id="2.40.110.10">
    <property type="entry name" value="Butyryl-CoA Dehydrogenase, subunit A, domain 2"/>
    <property type="match status" value="1"/>
</dbReference>
<evidence type="ECO:0000256" key="3">
    <source>
        <dbReference type="ARBA" id="ARBA00022630"/>
    </source>
</evidence>
<dbReference type="Pfam" id="PF02770">
    <property type="entry name" value="Acyl-CoA_dh_M"/>
    <property type="match status" value="1"/>
</dbReference>
<keyword evidence="4 6" id="KW-0274">FAD</keyword>
<dbReference type="FunFam" id="1.10.540.10:FF:000002">
    <property type="entry name" value="Acyl-CoA dehydrogenase FadE19"/>
    <property type="match status" value="1"/>
</dbReference>
<dbReference type="InterPro" id="IPR046373">
    <property type="entry name" value="Acyl-CoA_Oxase/DH_mid-dom_sf"/>
</dbReference>
<comment type="caution">
    <text evidence="10">The sequence shown here is derived from an EMBL/GenBank/DDBJ whole genome shotgun (WGS) entry which is preliminary data.</text>
</comment>
<dbReference type="InterPro" id="IPR006091">
    <property type="entry name" value="Acyl-CoA_Oxase/DH_mid-dom"/>
</dbReference>
<dbReference type="GO" id="GO:0003995">
    <property type="term" value="F:acyl-CoA dehydrogenase activity"/>
    <property type="evidence" value="ECO:0007669"/>
    <property type="project" value="InterPro"/>
</dbReference>
<evidence type="ECO:0000259" key="7">
    <source>
        <dbReference type="Pfam" id="PF00441"/>
    </source>
</evidence>
<sequence>MNFELSEEQEEIRGAVREFAEKEFTPELAREHDRREEFPHELYRKAAELGFIGMHFEEEYSGQGLGLMETVLTVEELCRADSTLGTAIMIGAFGSDMVDMFGTEEQKAKYLPKVASGEWIASGAFTEPGRGSDITMVDTAAARAGDEYVINGTKTMISNAPIADFAVVLCQTKPGVEHRGESLFVVDKGAEGFEATKMEGKLGIRASVIGEYSFDDVRVPSGALVGVENMGFYHSLEFLDVGRVAVAAQTVGMAQGALERAVRYAKERVQFNRPISDFQAIQHKLADMATQIEAARLMTYKAAWHIDQGRIVPLWTCMAKNFATSAAGRTIYEALQVFGGYGYLAEYDIERYYRDVRVTEIYEGTTEIQKNMVARFLLRG</sequence>
<dbReference type="InterPro" id="IPR009100">
    <property type="entry name" value="AcylCoA_DH/oxidase_NM_dom_sf"/>
</dbReference>
<feature type="domain" description="Acyl-CoA dehydrogenase/oxidase N-terminal" evidence="9">
    <location>
        <begin position="6"/>
        <end position="118"/>
    </location>
</feature>
<dbReference type="PANTHER" id="PTHR43884">
    <property type="entry name" value="ACYL-COA DEHYDROGENASE"/>
    <property type="match status" value="1"/>
</dbReference>
<dbReference type="FunFam" id="1.20.140.10:FF:000004">
    <property type="entry name" value="Acyl-CoA dehydrogenase FadE25"/>
    <property type="match status" value="1"/>
</dbReference>
<feature type="domain" description="Acyl-CoA dehydrogenase/oxidase C-terminal" evidence="7">
    <location>
        <begin position="229"/>
        <end position="377"/>
    </location>
</feature>
<dbReference type="FunFam" id="2.40.110.10:FF:000002">
    <property type="entry name" value="Acyl-CoA dehydrogenase fadE12"/>
    <property type="match status" value="1"/>
</dbReference>
<evidence type="ECO:0000256" key="5">
    <source>
        <dbReference type="ARBA" id="ARBA00023002"/>
    </source>
</evidence>
<reference evidence="10 11" key="1">
    <citation type="submission" date="2015-06" db="EMBL/GenBank/DDBJ databases">
        <title>New insights into the roles of widespread benthic archaea in carbon and nitrogen cycling.</title>
        <authorList>
            <person name="Lazar C.S."/>
            <person name="Baker B.J."/>
            <person name="Seitz K.W."/>
            <person name="Hyde A.S."/>
            <person name="Dick G.J."/>
            <person name="Hinrichs K.-U."/>
            <person name="Teske A.P."/>
        </authorList>
    </citation>
    <scope>NUCLEOTIDE SEQUENCE [LARGE SCALE GENOMIC DNA]</scope>
    <source>
        <strain evidence="10">DG-45</strain>
    </source>
</reference>
<dbReference type="InterPro" id="IPR037069">
    <property type="entry name" value="AcylCoA_DH/ox_N_sf"/>
</dbReference>
<dbReference type="InterPro" id="IPR036250">
    <property type="entry name" value="AcylCo_DH-like_C"/>
</dbReference>
<dbReference type="Gene3D" id="1.10.540.10">
    <property type="entry name" value="Acyl-CoA dehydrogenase/oxidase, N-terminal domain"/>
    <property type="match status" value="1"/>
</dbReference>
<dbReference type="AlphaFoldDB" id="A0A0M0BRG3"/>
<dbReference type="PIRSF" id="PIRSF016578">
    <property type="entry name" value="HsaA"/>
    <property type="match status" value="1"/>
</dbReference>
<dbReference type="SUPFAM" id="SSF47203">
    <property type="entry name" value="Acyl-CoA dehydrogenase C-terminal domain-like"/>
    <property type="match status" value="1"/>
</dbReference>
<evidence type="ECO:0000256" key="4">
    <source>
        <dbReference type="ARBA" id="ARBA00022827"/>
    </source>
</evidence>
<dbReference type="PATRIC" id="fig|1685127.3.peg.696"/>
<evidence type="ECO:0000313" key="10">
    <source>
        <dbReference type="EMBL" id="KON30940.1"/>
    </source>
</evidence>
<dbReference type="GO" id="GO:0050660">
    <property type="term" value="F:flavin adenine dinucleotide binding"/>
    <property type="evidence" value="ECO:0007669"/>
    <property type="project" value="InterPro"/>
</dbReference>
<dbReference type="Pfam" id="PF02771">
    <property type="entry name" value="Acyl-CoA_dh_N"/>
    <property type="match status" value="1"/>
</dbReference>
<feature type="domain" description="Acyl-CoA oxidase/dehydrogenase middle" evidence="8">
    <location>
        <begin position="124"/>
        <end position="217"/>
    </location>
</feature>
<dbReference type="SUPFAM" id="SSF56645">
    <property type="entry name" value="Acyl-CoA dehydrogenase NM domain-like"/>
    <property type="match status" value="1"/>
</dbReference>
<evidence type="ECO:0000313" key="11">
    <source>
        <dbReference type="Proteomes" id="UP000037210"/>
    </source>
</evidence>
<dbReference type="InterPro" id="IPR009075">
    <property type="entry name" value="AcylCo_DH/oxidase_C"/>
</dbReference>
<evidence type="ECO:0000256" key="1">
    <source>
        <dbReference type="ARBA" id="ARBA00001974"/>
    </source>
</evidence>
<keyword evidence="3 6" id="KW-0285">Flavoprotein</keyword>
<keyword evidence="5 6" id="KW-0560">Oxidoreductase</keyword>
<evidence type="ECO:0000256" key="6">
    <source>
        <dbReference type="RuleBase" id="RU362125"/>
    </source>
</evidence>
<dbReference type="Proteomes" id="UP000037210">
    <property type="component" value="Unassembled WGS sequence"/>
</dbReference>
<dbReference type="EMBL" id="LFWZ01000018">
    <property type="protein sequence ID" value="KON30940.1"/>
    <property type="molecule type" value="Genomic_DNA"/>
</dbReference>
<protein>
    <submittedName>
        <fullName evidence="10">Acyl-CoA dehydrogenase</fullName>
    </submittedName>
</protein>
<proteinExistence type="inferred from homology"/>
<dbReference type="Pfam" id="PF00441">
    <property type="entry name" value="Acyl-CoA_dh_1"/>
    <property type="match status" value="1"/>
</dbReference>
<dbReference type="Gene3D" id="1.20.140.10">
    <property type="entry name" value="Butyryl-CoA Dehydrogenase, subunit A, domain 3"/>
    <property type="match status" value="1"/>
</dbReference>
<evidence type="ECO:0000256" key="2">
    <source>
        <dbReference type="ARBA" id="ARBA00009347"/>
    </source>
</evidence>
<comment type="cofactor">
    <cofactor evidence="1 6">
        <name>FAD</name>
        <dbReference type="ChEBI" id="CHEBI:57692"/>
    </cofactor>
</comment>
<gene>
    <name evidence="10" type="ORF">AC482_02550</name>
</gene>
<organism evidence="10 11">
    <name type="scientific">miscellaneous Crenarchaeota group-15 archaeon DG-45</name>
    <dbReference type="NCBI Taxonomy" id="1685127"/>
    <lineage>
        <taxon>Archaea</taxon>
        <taxon>Candidatus Bathyarchaeota</taxon>
        <taxon>MCG-15</taxon>
    </lineage>
</organism>